<sequence length="451" mass="49477">MTRELHLNLFISGRGHHETAWRHDGSARRALTDIAHYRDLALAAEAAKFDSVFFADQLALGDEVEHAARGDLEPITLLAALATLTERIGLIATASTTYSEPYNLARQFASLDHISGGRIGWNIVTSWVPAAAANFSLERQHEHAERYARAFEFVDVVSKLWDSWAADAIADDRESGRYADAGRVRKIGHRGEHFQVAGALNVPRSPQGRPVFVQAGSSTTGRGFAARYAEAVFTAHLQKESAIEFYSDLKTQTRALGRRADQIVVLPGISAAIGSTEAEAARVWEELNELSHPSVGLARLKSRFGGHDFSHLKLDQVLSVDDFPDPSLVQASQSRAQAITALVARERPTLRALLHGLAGARGHFTATGTPEQIAATIEDWFVSGAADGFNVMPPILPTQFAIFAEHVVPILRKRGLFRSEYADQTLRERYGLDPVASAFFDADETYRQRSA</sequence>
<dbReference type="GO" id="GO:0016705">
    <property type="term" value="F:oxidoreductase activity, acting on paired donors, with incorporation or reduction of molecular oxygen"/>
    <property type="evidence" value="ECO:0007669"/>
    <property type="project" value="InterPro"/>
</dbReference>
<comment type="caution">
    <text evidence="8">The sequence shown here is derived from an EMBL/GenBank/DDBJ whole genome shotgun (WGS) entry which is preliminary data.</text>
</comment>
<reference evidence="9" key="1">
    <citation type="submission" date="2018-07" db="EMBL/GenBank/DDBJ databases">
        <authorList>
            <person name="Safronova V.I."/>
            <person name="Chirak E.R."/>
            <person name="Sazanova A.L."/>
        </authorList>
    </citation>
    <scope>NUCLEOTIDE SEQUENCE [LARGE SCALE GENOMIC DNA]</scope>
    <source>
        <strain evidence="9">RCAM04685</strain>
    </source>
</reference>
<dbReference type="Pfam" id="PF00296">
    <property type="entry name" value="Bac_luciferase"/>
    <property type="match status" value="1"/>
</dbReference>
<dbReference type="GO" id="GO:0004497">
    <property type="term" value="F:monooxygenase activity"/>
    <property type="evidence" value="ECO:0007669"/>
    <property type="project" value="UniProtKB-KW"/>
</dbReference>
<feature type="domain" description="Luciferase-like" evidence="7">
    <location>
        <begin position="22"/>
        <end position="384"/>
    </location>
</feature>
<evidence type="ECO:0000256" key="2">
    <source>
        <dbReference type="ARBA" id="ARBA00022643"/>
    </source>
</evidence>
<feature type="binding site" evidence="6">
    <location>
        <position position="218"/>
    </location>
    <ligand>
        <name>FMN</name>
        <dbReference type="ChEBI" id="CHEBI:58210"/>
    </ligand>
</feature>
<dbReference type="OrthoDB" id="9779442at2"/>
<feature type="binding site" evidence="6">
    <location>
        <position position="147"/>
    </location>
    <ligand>
        <name>FMN</name>
        <dbReference type="ChEBI" id="CHEBI:58210"/>
    </ligand>
</feature>
<evidence type="ECO:0000256" key="5">
    <source>
        <dbReference type="ARBA" id="ARBA00033748"/>
    </source>
</evidence>
<keyword evidence="2 6" id="KW-0288">FMN</keyword>
<protein>
    <submittedName>
        <fullName evidence="8">FMN-dependent monooxygenase</fullName>
    </submittedName>
</protein>
<keyword evidence="4 8" id="KW-0503">Monooxygenase</keyword>
<dbReference type="SUPFAM" id="SSF51679">
    <property type="entry name" value="Bacterial luciferase-like"/>
    <property type="match status" value="1"/>
</dbReference>
<dbReference type="Gene3D" id="3.20.20.30">
    <property type="entry name" value="Luciferase-like domain"/>
    <property type="match status" value="1"/>
</dbReference>
<dbReference type="NCBIfam" id="TIGR03860">
    <property type="entry name" value="FMN_nitrolo"/>
    <property type="match status" value="1"/>
</dbReference>
<evidence type="ECO:0000313" key="8">
    <source>
        <dbReference type="EMBL" id="RDJ26919.1"/>
    </source>
</evidence>
<dbReference type="Proteomes" id="UP000255207">
    <property type="component" value="Unassembled WGS sequence"/>
</dbReference>
<dbReference type="AlphaFoldDB" id="A0A370L966"/>
<dbReference type="InterPro" id="IPR051260">
    <property type="entry name" value="Diverse_substr_monoxygenases"/>
</dbReference>
<dbReference type="RefSeq" id="WP_114828803.1">
    <property type="nucleotide sequence ID" value="NZ_QQTO01000001.1"/>
</dbReference>
<proteinExistence type="inferred from homology"/>
<evidence type="ECO:0000256" key="4">
    <source>
        <dbReference type="ARBA" id="ARBA00023033"/>
    </source>
</evidence>
<dbReference type="EMBL" id="QQTP01000003">
    <property type="protein sequence ID" value="RDJ26919.1"/>
    <property type="molecule type" value="Genomic_DNA"/>
</dbReference>
<evidence type="ECO:0000259" key="7">
    <source>
        <dbReference type="Pfam" id="PF00296"/>
    </source>
</evidence>
<keyword evidence="9" id="KW-1185">Reference proteome</keyword>
<keyword evidence="1 6" id="KW-0285">Flavoprotein</keyword>
<feature type="binding site" evidence="6">
    <location>
        <position position="143"/>
    </location>
    <ligand>
        <name>FMN</name>
        <dbReference type="ChEBI" id="CHEBI:58210"/>
    </ligand>
</feature>
<dbReference type="InterPro" id="IPR011251">
    <property type="entry name" value="Luciferase-like_dom"/>
</dbReference>
<keyword evidence="3" id="KW-0560">Oxidoreductase</keyword>
<comment type="similarity">
    <text evidence="5">Belongs to the NtaA/SnaA/DszA monooxygenase family.</text>
</comment>
<evidence type="ECO:0000256" key="6">
    <source>
        <dbReference type="PIRSR" id="PIRSR000337-1"/>
    </source>
</evidence>
<dbReference type="PANTHER" id="PTHR30011:SF16">
    <property type="entry name" value="C2H2 FINGER DOMAIN TRANSCRIPTION FACTOR (EUROFUNG)-RELATED"/>
    <property type="match status" value="1"/>
</dbReference>
<feature type="binding site" evidence="6">
    <location>
        <position position="93"/>
    </location>
    <ligand>
        <name>FMN</name>
        <dbReference type="ChEBI" id="CHEBI:58210"/>
    </ligand>
</feature>
<evidence type="ECO:0000256" key="1">
    <source>
        <dbReference type="ARBA" id="ARBA00022630"/>
    </source>
</evidence>
<dbReference type="InterPro" id="IPR016215">
    <property type="entry name" value="NTA_MOA"/>
</dbReference>
<name>A0A370L966_9HYPH</name>
<organism evidence="8 9">
    <name type="scientific">Bosea caraganae</name>
    <dbReference type="NCBI Taxonomy" id="2763117"/>
    <lineage>
        <taxon>Bacteria</taxon>
        <taxon>Pseudomonadati</taxon>
        <taxon>Pseudomonadota</taxon>
        <taxon>Alphaproteobacteria</taxon>
        <taxon>Hyphomicrobiales</taxon>
        <taxon>Boseaceae</taxon>
        <taxon>Bosea</taxon>
    </lineage>
</organism>
<dbReference type="CDD" id="cd01095">
    <property type="entry name" value="Nitrilotriacetate_monoxgenase"/>
    <property type="match status" value="1"/>
</dbReference>
<dbReference type="PIRSF" id="PIRSF000337">
    <property type="entry name" value="NTA_MOA"/>
    <property type="match status" value="1"/>
</dbReference>
<feature type="binding site" evidence="6">
    <location>
        <position position="56"/>
    </location>
    <ligand>
        <name>FMN</name>
        <dbReference type="ChEBI" id="CHEBI:58210"/>
    </ligand>
</feature>
<evidence type="ECO:0000256" key="3">
    <source>
        <dbReference type="ARBA" id="ARBA00023002"/>
    </source>
</evidence>
<feature type="binding site" evidence="6">
    <location>
        <position position="217"/>
    </location>
    <ligand>
        <name>FMN</name>
        <dbReference type="ChEBI" id="CHEBI:58210"/>
    </ligand>
</feature>
<dbReference type="InterPro" id="IPR036661">
    <property type="entry name" value="Luciferase-like_sf"/>
</dbReference>
<dbReference type="PANTHER" id="PTHR30011">
    <property type="entry name" value="ALKANESULFONATE MONOOXYGENASE-RELATED"/>
    <property type="match status" value="1"/>
</dbReference>
<accession>A0A370L966</accession>
<gene>
    <name evidence="8" type="ORF">DWE98_08735</name>
</gene>
<evidence type="ECO:0000313" key="9">
    <source>
        <dbReference type="Proteomes" id="UP000255207"/>
    </source>
</evidence>